<reference evidence="2" key="1">
    <citation type="journal article" date="2014" name="BMC Genomics">
        <title>Genome characteristics reveal the impact of lichenization on lichen-forming fungus Endocarpon pusillum Hedwig (Verrucariales, Ascomycota).</title>
        <authorList>
            <person name="Wang Y.-Y."/>
            <person name="Liu B."/>
            <person name="Zhang X.-Y."/>
            <person name="Zhou Q.-M."/>
            <person name="Zhang T."/>
            <person name="Li H."/>
            <person name="Yu Y.-F."/>
            <person name="Zhang X.-L."/>
            <person name="Hao X.-Y."/>
            <person name="Wang M."/>
            <person name="Wang L."/>
            <person name="Wei J.-C."/>
        </authorList>
    </citation>
    <scope>NUCLEOTIDE SEQUENCE [LARGE SCALE GENOMIC DNA]</scope>
    <source>
        <strain evidence="2">Z07020 / HMAS-L-300199</strain>
    </source>
</reference>
<keyword evidence="2" id="KW-1185">Reference proteome</keyword>
<dbReference type="HOGENOM" id="CLU_000570_2_0_1"/>
<dbReference type="PANTHER" id="PTHR32387:SF0">
    <property type="entry name" value="PROTEIN NO VEIN"/>
    <property type="match status" value="1"/>
</dbReference>
<dbReference type="PANTHER" id="PTHR32387">
    <property type="entry name" value="WU:FJ29H11"/>
    <property type="match status" value="1"/>
</dbReference>
<dbReference type="OMA" id="MIAPIWE"/>
<dbReference type="SUPFAM" id="SSF55874">
    <property type="entry name" value="ATPase domain of HSP90 chaperone/DNA topoisomerase II/histidine kinase"/>
    <property type="match status" value="1"/>
</dbReference>
<evidence type="ECO:0000313" key="2">
    <source>
        <dbReference type="Proteomes" id="UP000019373"/>
    </source>
</evidence>
<organism evidence="1 2">
    <name type="scientific">Endocarpon pusillum (strain Z07020 / HMAS-L-300199)</name>
    <name type="common">Lichen-forming fungus</name>
    <dbReference type="NCBI Taxonomy" id="1263415"/>
    <lineage>
        <taxon>Eukaryota</taxon>
        <taxon>Fungi</taxon>
        <taxon>Dikarya</taxon>
        <taxon>Ascomycota</taxon>
        <taxon>Pezizomycotina</taxon>
        <taxon>Eurotiomycetes</taxon>
        <taxon>Chaetothyriomycetidae</taxon>
        <taxon>Verrucariales</taxon>
        <taxon>Verrucariaceae</taxon>
        <taxon>Endocarpon</taxon>
    </lineage>
</organism>
<evidence type="ECO:0000313" key="1">
    <source>
        <dbReference type="EMBL" id="ERF74557.1"/>
    </source>
</evidence>
<gene>
    <name evidence="1" type="ORF">EPUS_00687</name>
</gene>
<dbReference type="InterPro" id="IPR052957">
    <property type="entry name" value="Auxin_embryo_med"/>
</dbReference>
<dbReference type="GeneID" id="19235748"/>
<dbReference type="Gene3D" id="3.30.565.10">
    <property type="entry name" value="Histidine kinase-like ATPase, C-terminal domain"/>
    <property type="match status" value="1"/>
</dbReference>
<dbReference type="OrthoDB" id="1262810at2759"/>
<dbReference type="AlphaFoldDB" id="U1GAL5"/>
<protein>
    <submittedName>
        <fullName evidence="1">Uncharacterized protein</fullName>
    </submittedName>
</protein>
<dbReference type="InterPro" id="IPR036890">
    <property type="entry name" value="HATPase_C_sf"/>
</dbReference>
<accession>U1GAL5</accession>
<name>U1GAL5_ENDPU</name>
<dbReference type="EMBL" id="KE720872">
    <property type="protein sequence ID" value="ERF74557.1"/>
    <property type="molecule type" value="Genomic_DNA"/>
</dbReference>
<dbReference type="Proteomes" id="UP000019373">
    <property type="component" value="Unassembled WGS sequence"/>
</dbReference>
<dbReference type="eggNOG" id="ENOG502QQIR">
    <property type="taxonomic scope" value="Eukaryota"/>
</dbReference>
<dbReference type="NCBIfam" id="NF047352">
    <property type="entry name" value="P_loop_sacsin"/>
    <property type="match status" value="1"/>
</dbReference>
<sequence length="1139" mass="129712">MESQHKLSDDSAELGLSEHTTSNDFTACLREEGLERCHVEKVHDCHAAKRHIEDIRRRKGLDLPEGQESTANVEDLENSLDVLSDQLYSKPTHFLLELIQNADDNSYNTETPTISFNTVEGCLRVACNENGFSPANVEAICRIKKSTKKNRSEGFIGEKGIGFKSDDFPVSVASGETHFHLQLSLEKNCQAEKDLIKQLRVFDSTILLFLRKLKKIEIIVSDKDWMKHFTNQITRIDSNAHGGELITIKKKWTKTKRADETLQYFVVRHNTSEMPNEPKRDGIKISEVVLAFPFIEHKPAFHMQKAYAFLPIRESGFRFLLQADFLLIANREDIETSSQWNDHLLAGLAECFVQAVKRFNSAEALVLRHTWPGFLQNMPHSDANSFSSLGNQILDRLRSYPILESQAGTFVRPVGAFFVPRAFRDDDERFILNCAGDGHKYISAGYETHDKEHIVLKMMGVEIMKFADFIDILRSYMTDHTQAFRNQSADWHSLVANVLCTQASNTDLQSLAIIPLQTGRWISKIDGQAHFETPEAIVAGKVPEGVPELLIVDHAVSEQRQRRKLLEKLGVKNLNQAEVCRLIINCHASTKAPQLTLDAYISHAAYLFEATSTGVFSPRGQNFWVLDKDGRARVAANMYLEKPDSAHSITSLLDGPSWYSCLLHPAYLLAYKSKKLERWIKWLETHLSIRTTLQIANKGELTPEFRHIRATQPSPVVLEILLESWTREPDQLNPGLKQRLGGMDVGCEGMQVTKHLNRTCLPIPALKDVAPPGIFYVQLNLPLKPKWKKLQEFGVVVEPNLAFYLQCLSLAQGNPVTKAQMTKLYKSIDSHWIENPKLVDEHFAKFDSLAIYVPRRKQWVHRRQCAWETAPGMGAEIVLADQYPELQSFFFHRLKIPSATIAKVIHKLWTKTDHASLDMQRRKVLIFTLSDFLRRSPGDYHKLGVLKDAPVMPVADNRYGTSAINLVSLNKMWWYFADQHRYYKCFSNKVTFADFRVEEYARLEPLDQAIQRVWGGHHRLSVSVMEEKDRGSSLSLDVSSTNSLRQMVKYLRRIVRAAIARHSKDLGRKLQLLNLISVFTSPNMVVKTSVVRGQIGNTTLYGETMPGKMMLREMPNDIQLFVHPASTVYPSNQISQIEA</sequence>
<proteinExistence type="predicted"/>
<dbReference type="RefSeq" id="XP_007799658.1">
    <property type="nucleotide sequence ID" value="XM_007801467.1"/>
</dbReference>